<dbReference type="EMBL" id="LR796300">
    <property type="protein sequence ID" value="CAB4135511.1"/>
    <property type="molecule type" value="Genomic_DNA"/>
</dbReference>
<proteinExistence type="predicted"/>
<accession>A0A6J5LMT6</accession>
<reference evidence="1" key="1">
    <citation type="submission" date="2020-04" db="EMBL/GenBank/DDBJ databases">
        <authorList>
            <person name="Chiriac C."/>
            <person name="Salcher M."/>
            <person name="Ghai R."/>
            <person name="Kavagutti S V."/>
        </authorList>
    </citation>
    <scope>NUCLEOTIDE SEQUENCE</scope>
</reference>
<sequence>MDGEKEKADTTLNRLAEEMLLVEIFGVDQVEHFLDPCTTDIRYVLIKNKSTVCDMTFDDLTPIEDRVTAIRVAMRIQHGNDSKIKGGSPP</sequence>
<organism evidence="1">
    <name type="scientific">uncultured Caudovirales phage</name>
    <dbReference type="NCBI Taxonomy" id="2100421"/>
    <lineage>
        <taxon>Viruses</taxon>
        <taxon>Duplodnaviria</taxon>
        <taxon>Heunggongvirae</taxon>
        <taxon>Uroviricota</taxon>
        <taxon>Caudoviricetes</taxon>
        <taxon>Peduoviridae</taxon>
        <taxon>Maltschvirus</taxon>
        <taxon>Maltschvirus maltsch</taxon>
    </lineage>
</organism>
<name>A0A6J5LMT6_9CAUD</name>
<protein>
    <submittedName>
        <fullName evidence="1">Uncharacterized protein</fullName>
    </submittedName>
</protein>
<gene>
    <name evidence="1" type="ORF">UFOVP285_42</name>
</gene>
<evidence type="ECO:0000313" key="1">
    <source>
        <dbReference type="EMBL" id="CAB4135511.1"/>
    </source>
</evidence>